<feature type="transmembrane region" description="Helical" evidence="1">
    <location>
        <begin position="106"/>
        <end position="126"/>
    </location>
</feature>
<proteinExistence type="predicted"/>
<keyword evidence="3" id="KW-1185">Reference proteome</keyword>
<dbReference type="Proteomes" id="UP000264589">
    <property type="component" value="Unassembled WGS sequence"/>
</dbReference>
<dbReference type="AlphaFoldDB" id="A0A371RL09"/>
<comment type="caution">
    <text evidence="2">The sequence shown here is derived from an EMBL/GenBank/DDBJ whole genome shotgun (WGS) entry which is preliminary data.</text>
</comment>
<sequence length="173" mass="19298">MVDQYAVRRAIRAAGPSIALFLAVILLVTPLRLFQGYVPTPWLPMIIIFLYAVYEPEALPPVVVFAAGVMHDLLYGAGIGVWASVYLGLQYMVYSQHEYLDGRLPRVVWAAFAVAATVAALALYLLRSFLAGGFLPMAPLFYQLFITVAVYRLATMLFFYLRARAKRAEEEAV</sequence>
<gene>
    <name evidence="2" type="ORF">DX908_12810</name>
</gene>
<dbReference type="RefSeq" id="WP_116392699.1">
    <property type="nucleotide sequence ID" value="NZ_CAXQPM010000004.1"/>
</dbReference>
<evidence type="ECO:0000313" key="3">
    <source>
        <dbReference type="Proteomes" id="UP000264589"/>
    </source>
</evidence>
<feature type="transmembrane region" description="Helical" evidence="1">
    <location>
        <begin position="141"/>
        <end position="161"/>
    </location>
</feature>
<feature type="transmembrane region" description="Helical" evidence="1">
    <location>
        <begin position="12"/>
        <end position="29"/>
    </location>
</feature>
<name>A0A371RL09_9PROT</name>
<dbReference type="InParanoid" id="A0A371RL09"/>
<reference evidence="2 3" key="1">
    <citation type="submission" date="2018-08" db="EMBL/GenBank/DDBJ databases">
        <title>Parvularcula sp. SM1705, isolated from surface water of the South Sea China.</title>
        <authorList>
            <person name="Sun L."/>
        </authorList>
    </citation>
    <scope>NUCLEOTIDE SEQUENCE [LARGE SCALE GENOMIC DNA]</scope>
    <source>
        <strain evidence="2 3">SM1705</strain>
    </source>
</reference>
<evidence type="ECO:0000313" key="2">
    <source>
        <dbReference type="EMBL" id="RFB06066.1"/>
    </source>
</evidence>
<keyword evidence="1" id="KW-1133">Transmembrane helix</keyword>
<feature type="transmembrane region" description="Helical" evidence="1">
    <location>
        <begin position="74"/>
        <end position="94"/>
    </location>
</feature>
<accession>A0A371RL09</accession>
<keyword evidence="1" id="KW-0812">Transmembrane</keyword>
<evidence type="ECO:0008006" key="4">
    <source>
        <dbReference type="Google" id="ProtNLM"/>
    </source>
</evidence>
<evidence type="ECO:0000256" key="1">
    <source>
        <dbReference type="SAM" id="Phobius"/>
    </source>
</evidence>
<organism evidence="2 3">
    <name type="scientific">Parvularcula marina</name>
    <dbReference type="NCBI Taxonomy" id="2292771"/>
    <lineage>
        <taxon>Bacteria</taxon>
        <taxon>Pseudomonadati</taxon>
        <taxon>Pseudomonadota</taxon>
        <taxon>Alphaproteobacteria</taxon>
        <taxon>Parvularculales</taxon>
        <taxon>Parvularculaceae</taxon>
        <taxon>Parvularcula</taxon>
    </lineage>
</organism>
<keyword evidence="1" id="KW-0472">Membrane</keyword>
<dbReference type="EMBL" id="QUQO01000001">
    <property type="protein sequence ID" value="RFB06066.1"/>
    <property type="molecule type" value="Genomic_DNA"/>
</dbReference>
<protein>
    <recommendedName>
        <fullName evidence="4">Rod shape-determining protein MreD</fullName>
    </recommendedName>
</protein>